<feature type="region of interest" description="Disordered" evidence="1">
    <location>
        <begin position="91"/>
        <end position="118"/>
    </location>
</feature>
<feature type="compositionally biased region" description="Low complexity" evidence="1">
    <location>
        <begin position="15"/>
        <end position="27"/>
    </location>
</feature>
<evidence type="ECO:0000256" key="1">
    <source>
        <dbReference type="SAM" id="MobiDB-lite"/>
    </source>
</evidence>
<dbReference type="PANTHER" id="PTHR39398:SF1">
    <property type="entry name" value="CSN8_PSMD8_EIF3K DOMAIN-CONTAINING PROTEIN"/>
    <property type="match status" value="1"/>
</dbReference>
<evidence type="ECO:0008006" key="4">
    <source>
        <dbReference type="Google" id="ProtNLM"/>
    </source>
</evidence>
<dbReference type="EMBL" id="CP055899">
    <property type="protein sequence ID" value="QKX57253.1"/>
    <property type="molecule type" value="Genomic_DNA"/>
</dbReference>
<sequence>MDVYPRPRPSRKQENNNNNNTNANNNAGSRLRPVADALDAVGFPSKGDKTLLEHKAQKDFYDKIVDRYMRFCSRNSHDLEAAWASLPASASADATKNPPANLPVRPRAQAPPQNEDADSLVAKTAKLSLGPQKPTRDERQQSPAVELSTLLMSLRKLREGLLATASTTPVTFQQQVHIFSIRFSILAHHPPSYFSSLRYLLESLHTSTHPLTPPQLTEFTSYLILDYACRQNSFAAAYALLVESKEKHGFQSPVVEQVLTALTHDNWVSFWRIHKGVDGYVRAVMGWATENVIRQALKAVGRTYLSVNLNWLLTNCTGDEDWTWEGLAEKERLGWDREGDTIIIRRPKPKQ</sequence>
<dbReference type="PANTHER" id="PTHR39398">
    <property type="entry name" value="YALI0F14311P"/>
    <property type="match status" value="1"/>
</dbReference>
<evidence type="ECO:0000313" key="2">
    <source>
        <dbReference type="EMBL" id="QKX57253.1"/>
    </source>
</evidence>
<organism evidence="2 3">
    <name type="scientific">Talaromyces rugulosus</name>
    <name type="common">Penicillium rugulosum</name>
    <dbReference type="NCBI Taxonomy" id="121627"/>
    <lineage>
        <taxon>Eukaryota</taxon>
        <taxon>Fungi</taxon>
        <taxon>Dikarya</taxon>
        <taxon>Ascomycota</taxon>
        <taxon>Pezizomycotina</taxon>
        <taxon>Eurotiomycetes</taxon>
        <taxon>Eurotiomycetidae</taxon>
        <taxon>Eurotiales</taxon>
        <taxon>Trichocomaceae</taxon>
        <taxon>Talaromyces</taxon>
        <taxon>Talaromyces sect. Islandici</taxon>
    </lineage>
</organism>
<protein>
    <recommendedName>
        <fullName evidence="4">CSN8/PSMD8/EIF3K domain-containing protein</fullName>
    </recommendedName>
</protein>
<gene>
    <name evidence="2" type="ORF">TRUGW13939_04361</name>
</gene>
<dbReference type="AlphaFoldDB" id="A0A7H8QWS7"/>
<dbReference type="RefSeq" id="XP_035343431.1">
    <property type="nucleotide sequence ID" value="XM_035487538.1"/>
</dbReference>
<proteinExistence type="predicted"/>
<dbReference type="Proteomes" id="UP000509510">
    <property type="component" value="Chromosome II"/>
</dbReference>
<dbReference type="GeneID" id="55991863"/>
<dbReference type="KEGG" id="trg:TRUGW13939_04361"/>
<dbReference type="OrthoDB" id="2100128at2759"/>
<reference evidence="3" key="1">
    <citation type="submission" date="2020-06" db="EMBL/GenBank/DDBJ databases">
        <title>A chromosome-scale genome assembly of Talaromyces rugulosus W13939.</title>
        <authorList>
            <person name="Wang B."/>
            <person name="Guo L."/>
            <person name="Ye K."/>
            <person name="Wang L."/>
        </authorList>
    </citation>
    <scope>NUCLEOTIDE SEQUENCE [LARGE SCALE GENOMIC DNA]</scope>
    <source>
        <strain evidence="3">W13939</strain>
    </source>
</reference>
<evidence type="ECO:0000313" key="3">
    <source>
        <dbReference type="Proteomes" id="UP000509510"/>
    </source>
</evidence>
<feature type="region of interest" description="Disordered" evidence="1">
    <location>
        <begin position="1"/>
        <end position="30"/>
    </location>
</feature>
<name>A0A7H8QWS7_TALRU</name>
<keyword evidence="3" id="KW-1185">Reference proteome</keyword>
<accession>A0A7H8QWS7</accession>